<dbReference type="eggNOG" id="COG1442">
    <property type="taxonomic scope" value="Bacteria"/>
</dbReference>
<reference evidence="4 5" key="1">
    <citation type="submission" date="2014-04" db="EMBL/GenBank/DDBJ databases">
        <title>Draft Genome Sequence of Synergistes jonesii.</title>
        <authorList>
            <person name="Coil D.A."/>
            <person name="Eisen J.A."/>
            <person name="Holland-Moritz H.E."/>
        </authorList>
    </citation>
    <scope>NUCLEOTIDE SEQUENCE [LARGE SCALE GENOMIC DNA]</scope>
    <source>
        <strain evidence="4 5">78-1</strain>
    </source>
</reference>
<protein>
    <recommendedName>
        <fullName evidence="6">Glycosyl transferase</fullName>
    </recommendedName>
</protein>
<dbReference type="CDD" id="cd04194">
    <property type="entry name" value="GT8_A4GalT_like"/>
    <property type="match status" value="1"/>
</dbReference>
<dbReference type="PANTHER" id="PTHR13778:SF47">
    <property type="entry name" value="LIPOPOLYSACCHARIDE 1,3-GALACTOSYLTRANSFERASE"/>
    <property type="match status" value="1"/>
</dbReference>
<dbReference type="PANTHER" id="PTHR13778">
    <property type="entry name" value="GLYCOSYLTRANSFERASE 8 DOMAIN-CONTAINING PROTEIN"/>
    <property type="match status" value="1"/>
</dbReference>
<dbReference type="Proteomes" id="UP000027665">
    <property type="component" value="Unassembled WGS sequence"/>
</dbReference>
<keyword evidence="2" id="KW-0808">Transferase</keyword>
<proteinExistence type="predicted"/>
<gene>
    <name evidence="4" type="ORF">EH55_01015</name>
</gene>
<evidence type="ECO:0000256" key="1">
    <source>
        <dbReference type="ARBA" id="ARBA00022676"/>
    </source>
</evidence>
<dbReference type="InterPro" id="IPR050748">
    <property type="entry name" value="Glycosyltrans_8_dom-fam"/>
</dbReference>
<dbReference type="InterPro" id="IPR029044">
    <property type="entry name" value="Nucleotide-diphossugar_trans"/>
</dbReference>
<dbReference type="AlphaFoldDB" id="A0A073IT84"/>
<keyword evidence="3" id="KW-0479">Metal-binding</keyword>
<comment type="caution">
    <text evidence="4">The sequence shown here is derived from an EMBL/GenBank/DDBJ whole genome shotgun (WGS) entry which is preliminary data.</text>
</comment>
<sequence length="343" mass="38572">MKAVKDLQKETIHIALAFCDPKGGYSRHAAVTMASIFANTKESVCVHIIHDETLTEENRNKLATTAGDFGQSADFINAGSMIEGKNIDVSRLTADGARGTLYRLLLPEIVGADKIIYLDCDIAVNMDIAELWDVPLENFAVAAARDVWSLDYIKGAPVPWRLGLVWDVLGVSRDGYFNAGVLLMNLKKLREEYDFLKAVEDFYAKYKKCITLADQDCLNYIFAKDKLLIDEKFNRIDAGGVGEEDLRGSIWHMAGGAAKPWVACTRPYVDDLYWRYLRLTPYCRSEDELIRLMLSGLSSPAFTHIHSADCVKRLKKQLADNLFRAHIWTLPYIIAAKLKEPGR</sequence>
<evidence type="ECO:0000256" key="2">
    <source>
        <dbReference type="ARBA" id="ARBA00022679"/>
    </source>
</evidence>
<dbReference type="EMBL" id="JMKI01000016">
    <property type="protein sequence ID" value="KEJ92790.1"/>
    <property type="molecule type" value="Genomic_DNA"/>
</dbReference>
<keyword evidence="1" id="KW-0328">Glycosyltransferase</keyword>
<dbReference type="PATRIC" id="fig|2754.20.peg.1649"/>
<dbReference type="SUPFAM" id="SSF53448">
    <property type="entry name" value="Nucleotide-diphospho-sugar transferases"/>
    <property type="match status" value="1"/>
</dbReference>
<organism evidence="4 5">
    <name type="scientific">Synergistes jonesii</name>
    <dbReference type="NCBI Taxonomy" id="2754"/>
    <lineage>
        <taxon>Bacteria</taxon>
        <taxon>Thermotogati</taxon>
        <taxon>Synergistota</taxon>
        <taxon>Synergistia</taxon>
        <taxon>Synergistales</taxon>
        <taxon>Synergistaceae</taxon>
        <taxon>Synergistes</taxon>
    </lineage>
</organism>
<accession>A0A073IT84</accession>
<name>A0A073IT84_9BACT</name>
<dbReference type="STRING" id="2754.EH55_01015"/>
<keyword evidence="5" id="KW-1185">Reference proteome</keyword>
<evidence type="ECO:0000313" key="4">
    <source>
        <dbReference type="EMBL" id="KEJ92790.1"/>
    </source>
</evidence>
<dbReference type="GO" id="GO:0016757">
    <property type="term" value="F:glycosyltransferase activity"/>
    <property type="evidence" value="ECO:0007669"/>
    <property type="project" value="UniProtKB-KW"/>
</dbReference>
<dbReference type="RefSeq" id="WP_037975087.1">
    <property type="nucleotide sequence ID" value="NZ_JPZQ01000022.1"/>
</dbReference>
<dbReference type="Pfam" id="PF01501">
    <property type="entry name" value="Glyco_transf_8"/>
    <property type="match status" value="1"/>
</dbReference>
<evidence type="ECO:0000256" key="3">
    <source>
        <dbReference type="ARBA" id="ARBA00022723"/>
    </source>
</evidence>
<evidence type="ECO:0000313" key="5">
    <source>
        <dbReference type="Proteomes" id="UP000027665"/>
    </source>
</evidence>
<dbReference type="Gene3D" id="3.90.550.10">
    <property type="entry name" value="Spore Coat Polysaccharide Biosynthesis Protein SpsA, Chain A"/>
    <property type="match status" value="1"/>
</dbReference>
<evidence type="ECO:0008006" key="6">
    <source>
        <dbReference type="Google" id="ProtNLM"/>
    </source>
</evidence>
<dbReference type="GO" id="GO:0046872">
    <property type="term" value="F:metal ion binding"/>
    <property type="evidence" value="ECO:0007669"/>
    <property type="project" value="UniProtKB-KW"/>
</dbReference>
<dbReference type="InterPro" id="IPR002495">
    <property type="entry name" value="Glyco_trans_8"/>
</dbReference>